<evidence type="ECO:0000259" key="5">
    <source>
        <dbReference type="PROSITE" id="PS50977"/>
    </source>
</evidence>
<dbReference type="SUPFAM" id="SSF48498">
    <property type="entry name" value="Tetracyclin repressor-like, C-terminal domain"/>
    <property type="match status" value="1"/>
</dbReference>
<reference evidence="6 7" key="1">
    <citation type="submission" date="2019-06" db="EMBL/GenBank/DDBJ databases">
        <title>Sequencing the genomes of 1000 actinobacteria strains.</title>
        <authorList>
            <person name="Klenk H.-P."/>
        </authorList>
    </citation>
    <scope>NUCLEOTIDE SEQUENCE [LARGE SCALE GENOMIC DNA]</scope>
    <source>
        <strain evidence="6 7">DSM 45511</strain>
    </source>
</reference>
<dbReference type="OrthoDB" id="9805134at2"/>
<keyword evidence="2 4" id="KW-0238">DNA-binding</keyword>
<dbReference type="InterPro" id="IPR001647">
    <property type="entry name" value="HTH_TetR"/>
</dbReference>
<feature type="DNA-binding region" description="H-T-H motif" evidence="4">
    <location>
        <begin position="29"/>
        <end position="48"/>
    </location>
</feature>
<organism evidence="6 7">
    <name type="scientific">Pseudonocardia cypriaca</name>
    <dbReference type="NCBI Taxonomy" id="882449"/>
    <lineage>
        <taxon>Bacteria</taxon>
        <taxon>Bacillati</taxon>
        <taxon>Actinomycetota</taxon>
        <taxon>Actinomycetes</taxon>
        <taxon>Pseudonocardiales</taxon>
        <taxon>Pseudonocardiaceae</taxon>
        <taxon>Pseudonocardia</taxon>
    </lineage>
</organism>
<dbReference type="SUPFAM" id="SSF46689">
    <property type="entry name" value="Homeodomain-like"/>
    <property type="match status" value="1"/>
</dbReference>
<dbReference type="AlphaFoldDB" id="A0A543FP60"/>
<dbReference type="Gene3D" id="1.10.357.10">
    <property type="entry name" value="Tetracycline Repressor, domain 2"/>
    <property type="match status" value="1"/>
</dbReference>
<evidence type="ECO:0000256" key="1">
    <source>
        <dbReference type="ARBA" id="ARBA00023015"/>
    </source>
</evidence>
<dbReference type="PANTHER" id="PTHR47506:SF10">
    <property type="entry name" value="TRANSCRIPTIONAL REGULATORY PROTEIN"/>
    <property type="match status" value="1"/>
</dbReference>
<dbReference type="Proteomes" id="UP000319818">
    <property type="component" value="Unassembled WGS sequence"/>
</dbReference>
<dbReference type="Gene3D" id="1.10.10.60">
    <property type="entry name" value="Homeodomain-like"/>
    <property type="match status" value="1"/>
</dbReference>
<dbReference type="PROSITE" id="PS50977">
    <property type="entry name" value="HTH_TETR_2"/>
    <property type="match status" value="1"/>
</dbReference>
<keyword evidence="7" id="KW-1185">Reference proteome</keyword>
<feature type="domain" description="HTH tetR-type" evidence="5">
    <location>
        <begin position="6"/>
        <end position="66"/>
    </location>
</feature>
<evidence type="ECO:0000256" key="3">
    <source>
        <dbReference type="ARBA" id="ARBA00023163"/>
    </source>
</evidence>
<dbReference type="PANTHER" id="PTHR47506">
    <property type="entry name" value="TRANSCRIPTIONAL REGULATORY PROTEIN"/>
    <property type="match status" value="1"/>
</dbReference>
<evidence type="ECO:0000256" key="4">
    <source>
        <dbReference type="PROSITE-ProRule" id="PRU00335"/>
    </source>
</evidence>
<evidence type="ECO:0000313" key="7">
    <source>
        <dbReference type="Proteomes" id="UP000319818"/>
    </source>
</evidence>
<dbReference type="InterPro" id="IPR011075">
    <property type="entry name" value="TetR_C"/>
</dbReference>
<name>A0A543FP60_9PSEU</name>
<comment type="caution">
    <text evidence="6">The sequence shown here is derived from an EMBL/GenBank/DDBJ whole genome shotgun (WGS) entry which is preliminary data.</text>
</comment>
<dbReference type="Pfam" id="PF00440">
    <property type="entry name" value="TetR_N"/>
    <property type="match status" value="1"/>
</dbReference>
<dbReference type="InterPro" id="IPR009057">
    <property type="entry name" value="Homeodomain-like_sf"/>
</dbReference>
<accession>A0A543FP60</accession>
<keyword evidence="3" id="KW-0804">Transcription</keyword>
<dbReference type="EMBL" id="VFPH01000003">
    <property type="protein sequence ID" value="TQM35622.1"/>
    <property type="molecule type" value="Genomic_DNA"/>
</dbReference>
<dbReference type="RefSeq" id="WP_142106938.1">
    <property type="nucleotide sequence ID" value="NZ_VFPH01000003.1"/>
</dbReference>
<dbReference type="GO" id="GO:0003677">
    <property type="term" value="F:DNA binding"/>
    <property type="evidence" value="ECO:0007669"/>
    <property type="project" value="UniProtKB-UniRule"/>
</dbReference>
<proteinExistence type="predicted"/>
<protein>
    <submittedName>
        <fullName evidence="6">TetR family transcriptional regulator</fullName>
    </submittedName>
</protein>
<dbReference type="Pfam" id="PF16925">
    <property type="entry name" value="TetR_C_13"/>
    <property type="match status" value="1"/>
</dbReference>
<gene>
    <name evidence="6" type="ORF">FB388_7059</name>
</gene>
<keyword evidence="1" id="KW-0805">Transcription regulation</keyword>
<evidence type="ECO:0000256" key="2">
    <source>
        <dbReference type="ARBA" id="ARBA00023125"/>
    </source>
</evidence>
<dbReference type="InterPro" id="IPR036271">
    <property type="entry name" value="Tet_transcr_reg_TetR-rel_C_sf"/>
</dbReference>
<sequence>MGRPKEFDPDRAVAEAMEVFWAQGYGATSPQQLADQLRIGKGSLYNAFGGKRQLFDLALRHYLDLRVEGLKYWLDGTGPAKDLLREALLFFVKGDLDNPDRRGCLATNSAVEFGRLDEAVATQVRGLFDQAESVFETLVARGQREGDIRSDVDAKALASMLLNATTGLHVLSRLEPGPDRLTRVVDATLALL</sequence>
<evidence type="ECO:0000313" key="6">
    <source>
        <dbReference type="EMBL" id="TQM35622.1"/>
    </source>
</evidence>